<reference evidence="1 2" key="1">
    <citation type="submission" date="2020-08" db="EMBL/GenBank/DDBJ databases">
        <title>Genomic Encyclopedia of Type Strains, Phase IV (KMG-IV): sequencing the most valuable type-strain genomes for metagenomic binning, comparative biology and taxonomic classification.</title>
        <authorList>
            <person name="Goeker M."/>
        </authorList>
    </citation>
    <scope>NUCLEOTIDE SEQUENCE [LARGE SCALE GENOMIC DNA]</scope>
    <source>
        <strain evidence="1 2">DSM 100734</strain>
    </source>
</reference>
<gene>
    <name evidence="1" type="ORF">HNQ72_004439</name>
</gene>
<evidence type="ECO:0000313" key="1">
    <source>
        <dbReference type="EMBL" id="MBB6164594.1"/>
    </source>
</evidence>
<evidence type="ECO:0000313" key="2">
    <source>
        <dbReference type="Proteomes" id="UP000547879"/>
    </source>
</evidence>
<dbReference type="Proteomes" id="UP000547879">
    <property type="component" value="Unassembled WGS sequence"/>
</dbReference>
<comment type="caution">
    <text evidence="1">The sequence shown here is derived from an EMBL/GenBank/DDBJ whole genome shotgun (WGS) entry which is preliminary data.</text>
</comment>
<accession>A0A7W9Y9S3</accession>
<protein>
    <submittedName>
        <fullName evidence="1">Uncharacterized protein</fullName>
    </submittedName>
</protein>
<organism evidence="1 2">
    <name type="scientific">Rhizobium wenxiniae</name>
    <dbReference type="NCBI Taxonomy" id="1737357"/>
    <lineage>
        <taxon>Bacteria</taxon>
        <taxon>Pseudomonadati</taxon>
        <taxon>Pseudomonadota</taxon>
        <taxon>Alphaproteobacteria</taxon>
        <taxon>Hyphomicrobiales</taxon>
        <taxon>Rhizobiaceae</taxon>
        <taxon>Rhizobium/Agrobacterium group</taxon>
        <taxon>Rhizobium</taxon>
    </lineage>
</organism>
<dbReference type="EMBL" id="JACHEG010000006">
    <property type="protein sequence ID" value="MBB6164594.1"/>
    <property type="molecule type" value="Genomic_DNA"/>
</dbReference>
<sequence length="50" mass="5832">MTSEPLLRGLTQAFPTYSKLGGWCIFQPQALYLFNIAVLETTMPRYDREY</sequence>
<keyword evidence="2" id="KW-1185">Reference proteome</keyword>
<proteinExistence type="predicted"/>
<name>A0A7W9Y9S3_9HYPH</name>
<dbReference type="AlphaFoldDB" id="A0A7W9Y9S3"/>